<keyword evidence="2" id="KW-1185">Reference proteome</keyword>
<sequence length="94" mass="11152">ATEDALKWQPVLDWDTNTCYQTSAIDSSGHTNPGLAPDWDLSECRSRARLENCNTYARQRCNHGWCVYMYGYYSEMDWSPFSEHRHDWEHAMVW</sequence>
<dbReference type="EMBL" id="ML975428">
    <property type="protein sequence ID" value="KAF1829724.1"/>
    <property type="molecule type" value="Genomic_DNA"/>
</dbReference>
<name>A0A6A5K5E1_9PLEO</name>
<evidence type="ECO:0000313" key="1">
    <source>
        <dbReference type="EMBL" id="KAF1829724.1"/>
    </source>
</evidence>
<proteinExistence type="predicted"/>
<accession>A0A6A5K5E1</accession>
<feature type="non-terminal residue" evidence="1">
    <location>
        <position position="94"/>
    </location>
</feature>
<protein>
    <submittedName>
        <fullName evidence="1">Uncharacterized protein</fullName>
    </submittedName>
</protein>
<dbReference type="InterPro" id="IPR008701">
    <property type="entry name" value="NPP1"/>
</dbReference>
<dbReference type="AlphaFoldDB" id="A0A6A5K5E1"/>
<dbReference type="Proteomes" id="UP000800040">
    <property type="component" value="Unassembled WGS sequence"/>
</dbReference>
<dbReference type="OrthoDB" id="3679320at2759"/>
<dbReference type="PANTHER" id="PTHR33657:SF6">
    <property type="entry name" value="SECRETED PROTEIN"/>
    <property type="match status" value="1"/>
</dbReference>
<evidence type="ECO:0000313" key="2">
    <source>
        <dbReference type="Proteomes" id="UP000800040"/>
    </source>
</evidence>
<dbReference type="Pfam" id="PF05630">
    <property type="entry name" value="NPP1"/>
    <property type="match status" value="1"/>
</dbReference>
<feature type="non-terminal residue" evidence="1">
    <location>
        <position position="1"/>
    </location>
</feature>
<reference evidence="1" key="1">
    <citation type="submission" date="2020-01" db="EMBL/GenBank/DDBJ databases">
        <authorList>
            <consortium name="DOE Joint Genome Institute"/>
            <person name="Haridas S."/>
            <person name="Albert R."/>
            <person name="Binder M."/>
            <person name="Bloem J."/>
            <person name="Labutti K."/>
            <person name="Salamov A."/>
            <person name="Andreopoulos B."/>
            <person name="Baker S.E."/>
            <person name="Barry K."/>
            <person name="Bills G."/>
            <person name="Bluhm B.H."/>
            <person name="Cannon C."/>
            <person name="Castanera R."/>
            <person name="Culley D.E."/>
            <person name="Daum C."/>
            <person name="Ezra D."/>
            <person name="Gonzalez J.B."/>
            <person name="Henrissat B."/>
            <person name="Kuo A."/>
            <person name="Liang C."/>
            <person name="Lipzen A."/>
            <person name="Lutzoni F."/>
            <person name="Magnuson J."/>
            <person name="Mondo S."/>
            <person name="Nolan M."/>
            <person name="Ohm R."/>
            <person name="Pangilinan J."/>
            <person name="Park H.-J."/>
            <person name="Ramirez L."/>
            <person name="Alfaro M."/>
            <person name="Sun H."/>
            <person name="Tritt A."/>
            <person name="Yoshinaga Y."/>
            <person name="Zwiers L.-H."/>
            <person name="Turgeon B.G."/>
            <person name="Goodwin S.B."/>
            <person name="Spatafora J.W."/>
            <person name="Crous P.W."/>
            <person name="Grigoriev I.V."/>
        </authorList>
    </citation>
    <scope>NUCLEOTIDE SEQUENCE</scope>
    <source>
        <strain evidence="1">P77</strain>
    </source>
</reference>
<gene>
    <name evidence="1" type="ORF">BDW02DRAFT_485857</name>
</gene>
<dbReference type="PANTHER" id="PTHR33657">
    <property type="entry name" value="DOMAIN PROTEIN, PUTATIVE (AFU_ORTHOLOGUE AFUA_5G00600)-RELATED"/>
    <property type="match status" value="1"/>
</dbReference>
<organism evidence="1 2">
    <name type="scientific">Decorospora gaudefroyi</name>
    <dbReference type="NCBI Taxonomy" id="184978"/>
    <lineage>
        <taxon>Eukaryota</taxon>
        <taxon>Fungi</taxon>
        <taxon>Dikarya</taxon>
        <taxon>Ascomycota</taxon>
        <taxon>Pezizomycotina</taxon>
        <taxon>Dothideomycetes</taxon>
        <taxon>Pleosporomycetidae</taxon>
        <taxon>Pleosporales</taxon>
        <taxon>Pleosporineae</taxon>
        <taxon>Pleosporaceae</taxon>
        <taxon>Decorospora</taxon>
    </lineage>
</organism>